<dbReference type="KEGG" id="luo:HHL09_19490"/>
<dbReference type="Pfam" id="PF07883">
    <property type="entry name" value="Cupin_2"/>
    <property type="match status" value="1"/>
</dbReference>
<sequence length="154" mass="16844">MSAPVLLPPVVTLPEDAPVYDAFGDRVTFLLTGAQTGGQCTLFTVVTQPGGGPPPHWHENEEEIFHVLEGEAEFFRDGEWAAVPAGTTLYLPRGGVHSYRNAGQTPLKMLVQAIPAGFDTFFARCTEEFHRDGGPDMDRIVQISSEHGIFYQTP</sequence>
<dbReference type="InterPro" id="IPR013096">
    <property type="entry name" value="Cupin_2"/>
</dbReference>
<evidence type="ECO:0000313" key="2">
    <source>
        <dbReference type="EMBL" id="QJE97875.1"/>
    </source>
</evidence>
<dbReference type="PANTHER" id="PTHR36440:SF1">
    <property type="entry name" value="PUTATIVE (AFU_ORTHOLOGUE AFUA_8G07350)-RELATED"/>
    <property type="match status" value="1"/>
</dbReference>
<dbReference type="InterPro" id="IPR011051">
    <property type="entry name" value="RmlC_Cupin_sf"/>
</dbReference>
<feature type="domain" description="Cupin type-2" evidence="1">
    <location>
        <begin position="44"/>
        <end position="111"/>
    </location>
</feature>
<dbReference type="InterPro" id="IPR014710">
    <property type="entry name" value="RmlC-like_jellyroll"/>
</dbReference>
<accession>A0A858RMD8</accession>
<gene>
    <name evidence="2" type="ORF">HHL09_19490</name>
</gene>
<dbReference type="PANTHER" id="PTHR36440">
    <property type="entry name" value="PUTATIVE (AFU_ORTHOLOGUE AFUA_8G07350)-RELATED"/>
    <property type="match status" value="1"/>
</dbReference>
<evidence type="ECO:0000259" key="1">
    <source>
        <dbReference type="Pfam" id="PF07883"/>
    </source>
</evidence>
<organism evidence="2 3">
    <name type="scientific">Luteolibacter luteus</name>
    <dbReference type="NCBI Taxonomy" id="2728835"/>
    <lineage>
        <taxon>Bacteria</taxon>
        <taxon>Pseudomonadati</taxon>
        <taxon>Verrucomicrobiota</taxon>
        <taxon>Verrucomicrobiia</taxon>
        <taxon>Verrucomicrobiales</taxon>
        <taxon>Verrucomicrobiaceae</taxon>
        <taxon>Luteolibacter</taxon>
    </lineage>
</organism>
<proteinExistence type="predicted"/>
<dbReference type="SUPFAM" id="SSF51182">
    <property type="entry name" value="RmlC-like cupins"/>
    <property type="match status" value="1"/>
</dbReference>
<dbReference type="Proteomes" id="UP000501812">
    <property type="component" value="Chromosome"/>
</dbReference>
<dbReference type="RefSeq" id="WP_169456301.1">
    <property type="nucleotide sequence ID" value="NZ_CP051774.1"/>
</dbReference>
<protein>
    <submittedName>
        <fullName evidence="2">Cupin domain-containing protein</fullName>
    </submittedName>
</protein>
<evidence type="ECO:0000313" key="3">
    <source>
        <dbReference type="Proteomes" id="UP000501812"/>
    </source>
</evidence>
<keyword evidence="3" id="KW-1185">Reference proteome</keyword>
<dbReference type="Gene3D" id="2.60.120.10">
    <property type="entry name" value="Jelly Rolls"/>
    <property type="match status" value="1"/>
</dbReference>
<name>A0A858RMD8_9BACT</name>
<dbReference type="EMBL" id="CP051774">
    <property type="protein sequence ID" value="QJE97875.1"/>
    <property type="molecule type" value="Genomic_DNA"/>
</dbReference>
<reference evidence="2 3" key="1">
    <citation type="submission" date="2020-04" db="EMBL/GenBank/DDBJ databases">
        <title>Luteolibacter sp. G-1-1-1 isolated from soil.</title>
        <authorList>
            <person name="Dahal R.H."/>
        </authorList>
    </citation>
    <scope>NUCLEOTIDE SEQUENCE [LARGE SCALE GENOMIC DNA]</scope>
    <source>
        <strain evidence="2 3">G-1-1-1</strain>
    </source>
</reference>
<dbReference type="AlphaFoldDB" id="A0A858RMD8"/>
<dbReference type="InterPro" id="IPR053146">
    <property type="entry name" value="QDO-like"/>
</dbReference>